<evidence type="ECO:0000313" key="7">
    <source>
        <dbReference type="EMBL" id="ACL74180.1"/>
    </source>
</evidence>
<dbReference type="Gene3D" id="1.10.8.60">
    <property type="match status" value="1"/>
</dbReference>
<dbReference type="InterPro" id="IPR003593">
    <property type="entry name" value="AAA+_ATPase"/>
</dbReference>
<keyword evidence="1" id="KW-0547">Nucleotide-binding</keyword>
<dbReference type="PROSITE" id="PS00675">
    <property type="entry name" value="SIGMA54_INTERACT_1"/>
    <property type="match status" value="1"/>
</dbReference>
<protein>
    <submittedName>
        <fullName evidence="7">NifA subfamily transcriptional regulator</fullName>
    </submittedName>
</protein>
<keyword evidence="5" id="KW-0804">Transcription</keyword>
<evidence type="ECO:0000256" key="3">
    <source>
        <dbReference type="ARBA" id="ARBA00023015"/>
    </source>
</evidence>
<dbReference type="CDD" id="cd00009">
    <property type="entry name" value="AAA"/>
    <property type="match status" value="1"/>
</dbReference>
<keyword evidence="3" id="KW-0805">Transcription regulation</keyword>
<dbReference type="OrthoDB" id="9804019at2"/>
<dbReference type="KEGG" id="tgr:Tgr7_3111"/>
<dbReference type="Pfam" id="PF00158">
    <property type="entry name" value="Sigma54_activat"/>
    <property type="match status" value="1"/>
</dbReference>
<evidence type="ECO:0000313" key="8">
    <source>
        <dbReference type="Proteomes" id="UP000002383"/>
    </source>
</evidence>
<evidence type="ECO:0000259" key="6">
    <source>
        <dbReference type="PROSITE" id="PS50045"/>
    </source>
</evidence>
<proteinExistence type="predicted"/>
<dbReference type="InterPro" id="IPR009057">
    <property type="entry name" value="Homeodomain-like_sf"/>
</dbReference>
<dbReference type="GO" id="GO:0006355">
    <property type="term" value="P:regulation of DNA-templated transcription"/>
    <property type="evidence" value="ECO:0007669"/>
    <property type="project" value="InterPro"/>
</dbReference>
<dbReference type="InterPro" id="IPR002078">
    <property type="entry name" value="Sigma_54_int"/>
</dbReference>
<evidence type="ECO:0000256" key="2">
    <source>
        <dbReference type="ARBA" id="ARBA00022840"/>
    </source>
</evidence>
<gene>
    <name evidence="7" type="ordered locus">Tgr7_3111</name>
</gene>
<sequence length="547" mass="60886">MTATALAGGDGIKQQLSVIQEIAKLLDRPLDPPRTVQSILRLLSQMLGLNCGRVLAPDSSGLVLEVKYSYGLTHARLAQGAFSVGYHEGVTGFVMRTGTIGLVTDIDQEPLYLQRITERSGGSHSPIAFIAVPILESGTPIGVLSVQREGIRHRAFDSDIAVLRVAASAIGQVMRIRQFLNQQTEHLMQENQSLKNSIVMEGMLQKSLSHGIIGSSESLMKAVKQCMQVAHSEAPVMLLGESGTGKEKFARMIHQQSDRSEHPFVCINCAAIPPDLLEAELFGYEKGSFTGANGAKKGKIMLADGGTLFLDEIGDMPLQLQAKLLRVLQERQVDPIGSTRGVPVNFRLITATHVNMQEHVNAGHFRLDLFYRLNVVPVYLPPLRTRHEDIRPLALHFLNELNHRYRRNITLHPAALHVLERYSWPGNVRQLQNVLERAMLMVEDEVIDQEQMTRILAEQSAVKLPKQGPDRPVEAGMAEERGVRGEAFLTGAMPRAYQWVHQDDAQRIRNALEQTRGNQAGAARLLNLTTRQLRYRMEKLGLRMVRD</sequence>
<keyword evidence="2" id="KW-0067">ATP-binding</keyword>
<dbReference type="eggNOG" id="COG3604">
    <property type="taxonomic scope" value="Bacteria"/>
</dbReference>
<dbReference type="Gene3D" id="3.40.50.300">
    <property type="entry name" value="P-loop containing nucleotide triphosphate hydrolases"/>
    <property type="match status" value="1"/>
</dbReference>
<dbReference type="SUPFAM" id="SSF46689">
    <property type="entry name" value="Homeodomain-like"/>
    <property type="match status" value="1"/>
</dbReference>
<dbReference type="PRINTS" id="PR01590">
    <property type="entry name" value="HTHFIS"/>
</dbReference>
<dbReference type="SUPFAM" id="SSF55781">
    <property type="entry name" value="GAF domain-like"/>
    <property type="match status" value="1"/>
</dbReference>
<dbReference type="InterPro" id="IPR027417">
    <property type="entry name" value="P-loop_NTPase"/>
</dbReference>
<reference evidence="7 8" key="1">
    <citation type="journal article" date="2011" name="Stand. Genomic Sci.">
        <title>Complete genome sequence of 'Thioalkalivibrio sulfidophilus' HL-EbGr7.</title>
        <authorList>
            <person name="Muyzer G."/>
            <person name="Sorokin D.Y."/>
            <person name="Mavromatis K."/>
            <person name="Lapidus A."/>
            <person name="Clum A."/>
            <person name="Ivanova N."/>
            <person name="Pati A."/>
            <person name="d'Haeseleer P."/>
            <person name="Woyke T."/>
            <person name="Kyrpides N.C."/>
        </authorList>
    </citation>
    <scope>NUCLEOTIDE SEQUENCE [LARGE SCALE GENOMIC DNA]</scope>
    <source>
        <strain evidence="7 8">HL-EbGR7</strain>
    </source>
</reference>
<dbReference type="InterPro" id="IPR025662">
    <property type="entry name" value="Sigma_54_int_dom_ATP-bd_1"/>
</dbReference>
<dbReference type="InterPro" id="IPR029016">
    <property type="entry name" value="GAF-like_dom_sf"/>
</dbReference>
<dbReference type="FunFam" id="3.40.50.300:FF:000006">
    <property type="entry name" value="DNA-binding transcriptional regulator NtrC"/>
    <property type="match status" value="1"/>
</dbReference>
<dbReference type="STRING" id="396588.Tgr7_3111"/>
<evidence type="ECO:0000256" key="4">
    <source>
        <dbReference type="ARBA" id="ARBA00023125"/>
    </source>
</evidence>
<dbReference type="GO" id="GO:0043565">
    <property type="term" value="F:sequence-specific DNA binding"/>
    <property type="evidence" value="ECO:0007669"/>
    <property type="project" value="InterPro"/>
</dbReference>
<feature type="domain" description="Sigma-54 factor interaction" evidence="6">
    <location>
        <begin position="212"/>
        <end position="440"/>
    </location>
</feature>
<dbReference type="InterPro" id="IPR025944">
    <property type="entry name" value="Sigma_54_int_dom_CS"/>
</dbReference>
<dbReference type="Proteomes" id="UP000002383">
    <property type="component" value="Chromosome"/>
</dbReference>
<accession>B8GQ33</accession>
<dbReference type="InterPro" id="IPR058031">
    <property type="entry name" value="AAA_lid_NorR"/>
</dbReference>
<dbReference type="PROSITE" id="PS50045">
    <property type="entry name" value="SIGMA54_INTERACT_4"/>
    <property type="match status" value="1"/>
</dbReference>
<dbReference type="SMART" id="SM00065">
    <property type="entry name" value="GAF"/>
    <property type="match status" value="1"/>
</dbReference>
<dbReference type="Pfam" id="PF02954">
    <property type="entry name" value="HTH_8"/>
    <property type="match status" value="1"/>
</dbReference>
<dbReference type="InterPro" id="IPR002197">
    <property type="entry name" value="HTH_Fis"/>
</dbReference>
<evidence type="ECO:0000256" key="1">
    <source>
        <dbReference type="ARBA" id="ARBA00022741"/>
    </source>
</evidence>
<dbReference type="InterPro" id="IPR003018">
    <property type="entry name" value="GAF"/>
</dbReference>
<keyword evidence="4" id="KW-0238">DNA-binding</keyword>
<dbReference type="InterPro" id="IPR025943">
    <property type="entry name" value="Sigma_54_int_dom_ATP-bd_2"/>
</dbReference>
<dbReference type="Gene3D" id="3.30.450.40">
    <property type="match status" value="1"/>
</dbReference>
<dbReference type="PROSITE" id="PS00688">
    <property type="entry name" value="SIGMA54_INTERACT_3"/>
    <property type="match status" value="1"/>
</dbReference>
<evidence type="ECO:0000256" key="5">
    <source>
        <dbReference type="ARBA" id="ARBA00023163"/>
    </source>
</evidence>
<dbReference type="Pfam" id="PF25601">
    <property type="entry name" value="AAA_lid_14"/>
    <property type="match status" value="1"/>
</dbReference>
<dbReference type="PANTHER" id="PTHR32071">
    <property type="entry name" value="TRANSCRIPTIONAL REGULATORY PROTEIN"/>
    <property type="match status" value="1"/>
</dbReference>
<dbReference type="RefSeq" id="WP_012639642.1">
    <property type="nucleotide sequence ID" value="NC_011901.1"/>
</dbReference>
<dbReference type="EMBL" id="CP001339">
    <property type="protein sequence ID" value="ACL74180.1"/>
    <property type="molecule type" value="Genomic_DNA"/>
</dbReference>
<dbReference type="AlphaFoldDB" id="B8GQ33"/>
<dbReference type="SUPFAM" id="SSF52540">
    <property type="entry name" value="P-loop containing nucleoside triphosphate hydrolases"/>
    <property type="match status" value="1"/>
</dbReference>
<dbReference type="Pfam" id="PF01590">
    <property type="entry name" value="GAF"/>
    <property type="match status" value="1"/>
</dbReference>
<dbReference type="SMART" id="SM00382">
    <property type="entry name" value="AAA"/>
    <property type="match status" value="1"/>
</dbReference>
<dbReference type="HOGENOM" id="CLU_000445_95_2_6"/>
<dbReference type="GO" id="GO:0005524">
    <property type="term" value="F:ATP binding"/>
    <property type="evidence" value="ECO:0007669"/>
    <property type="project" value="UniProtKB-KW"/>
</dbReference>
<dbReference type="Gene3D" id="1.10.10.60">
    <property type="entry name" value="Homeodomain-like"/>
    <property type="match status" value="1"/>
</dbReference>
<organism evidence="7 8">
    <name type="scientific">Thioalkalivibrio sulfidiphilus (strain HL-EbGR7)</name>
    <dbReference type="NCBI Taxonomy" id="396588"/>
    <lineage>
        <taxon>Bacteria</taxon>
        <taxon>Pseudomonadati</taxon>
        <taxon>Pseudomonadota</taxon>
        <taxon>Gammaproteobacteria</taxon>
        <taxon>Chromatiales</taxon>
        <taxon>Ectothiorhodospiraceae</taxon>
        <taxon>Thioalkalivibrio</taxon>
    </lineage>
</organism>
<dbReference type="PANTHER" id="PTHR32071:SF57">
    <property type="entry name" value="C4-DICARBOXYLATE TRANSPORT TRANSCRIPTIONAL REGULATORY PROTEIN DCTD"/>
    <property type="match status" value="1"/>
</dbReference>
<keyword evidence="8" id="KW-1185">Reference proteome</keyword>
<name>B8GQ33_THISH</name>
<dbReference type="PROSITE" id="PS00676">
    <property type="entry name" value="SIGMA54_INTERACT_2"/>
    <property type="match status" value="1"/>
</dbReference>